<evidence type="ECO:0000313" key="3">
    <source>
        <dbReference type="Proteomes" id="UP001170379"/>
    </source>
</evidence>
<gene>
    <name evidence="2" type="ORF">C7K25_05425</name>
</gene>
<dbReference type="EMBL" id="PXVD01000007">
    <property type="protein sequence ID" value="MDJ1370808.1"/>
    <property type="molecule type" value="Genomic_DNA"/>
</dbReference>
<protein>
    <submittedName>
        <fullName evidence="2">DUF4307 domain-containing protein</fullName>
    </submittedName>
</protein>
<comment type="caution">
    <text evidence="2">The sequence shown here is derived from an EMBL/GenBank/DDBJ whole genome shotgun (WGS) entry which is preliminary data.</text>
</comment>
<sequence>MILSRESWSLSDLAARYGTSRRQSPKPPSAKTTKWVSIGFVIALTLGTIGFWALTFNNADTTIESQTARFSPISDTEASIQARVSVQPGTPLACAFEAQNDMKAVVGYEVVELPPSAEPHQVVNLTLRTTQRADNVSVRECWIPGA</sequence>
<keyword evidence="1" id="KW-1133">Transmembrane helix</keyword>
<feature type="transmembrane region" description="Helical" evidence="1">
    <location>
        <begin position="35"/>
        <end position="54"/>
    </location>
</feature>
<evidence type="ECO:0000256" key="1">
    <source>
        <dbReference type="SAM" id="Phobius"/>
    </source>
</evidence>
<keyword evidence="3" id="KW-1185">Reference proteome</keyword>
<accession>A0ABT7C6H3</accession>
<evidence type="ECO:0000313" key="2">
    <source>
        <dbReference type="EMBL" id="MDJ1370808.1"/>
    </source>
</evidence>
<organism evidence="2 3">
    <name type="scientific">Gulosibacter molinativorax</name>
    <dbReference type="NCBI Taxonomy" id="256821"/>
    <lineage>
        <taxon>Bacteria</taxon>
        <taxon>Bacillati</taxon>
        <taxon>Actinomycetota</taxon>
        <taxon>Actinomycetes</taxon>
        <taxon>Micrococcales</taxon>
        <taxon>Microbacteriaceae</taxon>
        <taxon>Gulosibacter</taxon>
    </lineage>
</organism>
<proteinExistence type="predicted"/>
<name>A0ABT7C6H3_9MICO</name>
<reference evidence="2" key="2">
    <citation type="journal article" date="2022" name="Sci. Rep.">
        <title>In silico prediction of the enzymes involved in the degradation of the herbicide molinate by Gulosibacter molinativorax ON4T.</title>
        <authorList>
            <person name="Lopes A.R."/>
            <person name="Bunin E."/>
            <person name="Viana A.T."/>
            <person name="Froufe H."/>
            <person name="Munoz-Merida A."/>
            <person name="Pinho D."/>
            <person name="Figueiredo J."/>
            <person name="Barroso C."/>
            <person name="Vaz-Moreira I."/>
            <person name="Bellanger X."/>
            <person name="Egas C."/>
            <person name="Nunes O.C."/>
        </authorList>
    </citation>
    <scope>NUCLEOTIDE SEQUENCE</scope>
    <source>
        <strain evidence="2">ON4</strain>
    </source>
</reference>
<dbReference type="InterPro" id="IPR025443">
    <property type="entry name" value="DUF4307"/>
</dbReference>
<keyword evidence="1" id="KW-0812">Transmembrane</keyword>
<keyword evidence="1" id="KW-0472">Membrane</keyword>
<dbReference type="Proteomes" id="UP001170379">
    <property type="component" value="Unassembled WGS sequence"/>
</dbReference>
<reference evidence="2" key="1">
    <citation type="submission" date="2018-03" db="EMBL/GenBank/DDBJ databases">
        <authorList>
            <person name="Nunes O.C."/>
            <person name="Lopes A.R."/>
            <person name="Froufe H."/>
            <person name="Munoz-Merida A."/>
            <person name="Barroso C."/>
            <person name="Egas C."/>
        </authorList>
    </citation>
    <scope>NUCLEOTIDE SEQUENCE</scope>
    <source>
        <strain evidence="2">ON4</strain>
    </source>
</reference>
<dbReference type="Pfam" id="PF14155">
    <property type="entry name" value="DUF4307"/>
    <property type="match status" value="1"/>
</dbReference>